<dbReference type="STRING" id="221109.gene:10733206"/>
<dbReference type="GO" id="GO:0015716">
    <property type="term" value="P:organic phosphonate transport"/>
    <property type="evidence" value="ECO:0007669"/>
    <property type="project" value="InterPro"/>
</dbReference>
<keyword evidence="2" id="KW-1185">Reference proteome</keyword>
<protein>
    <submittedName>
        <fullName evidence="1">Hypothetical conserved protein</fullName>
    </submittedName>
</protein>
<dbReference type="GO" id="GO:0019634">
    <property type="term" value="P:organic phosphonate metabolic process"/>
    <property type="evidence" value="ECO:0007669"/>
    <property type="project" value="InterPro"/>
</dbReference>
<dbReference type="EMBL" id="BA000028">
    <property type="protein sequence ID" value="BAC12924.1"/>
    <property type="molecule type" value="Genomic_DNA"/>
</dbReference>
<evidence type="ECO:0000313" key="2">
    <source>
        <dbReference type="Proteomes" id="UP000000822"/>
    </source>
</evidence>
<dbReference type="RefSeq" id="WP_011065370.1">
    <property type="nucleotide sequence ID" value="NC_004193.1"/>
</dbReference>
<dbReference type="eggNOG" id="COG3624">
    <property type="taxonomic scope" value="Bacteria"/>
</dbReference>
<dbReference type="NCBIfam" id="TIGR03293">
    <property type="entry name" value="PhnG_redo"/>
    <property type="match status" value="1"/>
</dbReference>
<dbReference type="OrthoDB" id="3182891at2"/>
<organism evidence="1 2">
    <name type="scientific">Oceanobacillus iheyensis (strain DSM 14371 / CIP 107618 / JCM 11309 / KCTC 3954 / HTE831)</name>
    <dbReference type="NCBI Taxonomy" id="221109"/>
    <lineage>
        <taxon>Bacteria</taxon>
        <taxon>Bacillati</taxon>
        <taxon>Bacillota</taxon>
        <taxon>Bacilli</taxon>
        <taxon>Bacillales</taxon>
        <taxon>Bacillaceae</taxon>
        <taxon>Oceanobacillus</taxon>
    </lineage>
</organism>
<dbReference type="InterPro" id="IPR009609">
    <property type="entry name" value="Phosphonate_metab_PhnG"/>
</dbReference>
<name>Q8CUY9_OCEIH</name>
<proteinExistence type="predicted"/>
<evidence type="ECO:0000313" key="1">
    <source>
        <dbReference type="EMBL" id="BAC12924.1"/>
    </source>
</evidence>
<sequence length="141" mass="16288">MKRKRRTEILIQGDANLVDNLAEEIKQNYQWQEFSPPSYSLTMMKMRETAQQSLFHIGEVLVTEAKVEVSGQIGVGIVIGMKDDLSINLAMIDAAYKAELPETINWNQLLIKEEQRIHTKKVKKQQEILKTKVHFDTMDVE</sequence>
<accession>Q8CUY9</accession>
<gene>
    <name evidence="1" type="ordered locus">OB0968</name>
</gene>
<dbReference type="Proteomes" id="UP000000822">
    <property type="component" value="Chromosome"/>
</dbReference>
<reference evidence="1 2" key="2">
    <citation type="journal article" date="2002" name="Nucleic Acids Res.">
        <title>Genome sequence of Oceanobacillus iheyensis isolated from the Iheya Ridge and its unexpected adaptive capabilities to extreme environments.</title>
        <authorList>
            <person name="Takami H."/>
            <person name="Takaki Y."/>
            <person name="Uchiyama I."/>
        </authorList>
    </citation>
    <scope>NUCLEOTIDE SEQUENCE [LARGE SCALE GENOMIC DNA]</scope>
    <source>
        <strain evidence="2">DSM 14371 / CIP 107618 / JCM 11309 / KCTC 3954 / HTE831</strain>
    </source>
</reference>
<dbReference type="Pfam" id="PF06754">
    <property type="entry name" value="PhnG"/>
    <property type="match status" value="1"/>
</dbReference>
<dbReference type="AlphaFoldDB" id="Q8CUY9"/>
<dbReference type="HOGENOM" id="CLU_109242_1_0_9"/>
<reference evidence="1 2" key="1">
    <citation type="journal article" date="2001" name="FEMS Microbiol. Lett.">
        <title>Oceanobacillus iheyensis gen. nov., sp. nov., a deep-sea extremely halotolerant and alkaliphilic species isolated from a depth of 1050 m on the Iheya Ridge.</title>
        <authorList>
            <person name="Lu J."/>
            <person name="Nogi Y."/>
            <person name="Takami H."/>
        </authorList>
    </citation>
    <scope>NUCLEOTIDE SEQUENCE [LARGE SCALE GENOMIC DNA]</scope>
    <source>
        <strain evidence="2">DSM 14371 / CIP 107618 / JCM 11309 / KCTC 3954 / HTE831</strain>
    </source>
</reference>
<dbReference type="KEGG" id="oih:OB0968"/>